<name>A0ABV7GY24_9BURK</name>
<evidence type="ECO:0000313" key="2">
    <source>
        <dbReference type="EMBL" id="MFC3146568.1"/>
    </source>
</evidence>
<dbReference type="InterPro" id="IPR004013">
    <property type="entry name" value="PHP_dom"/>
</dbReference>
<dbReference type="InterPro" id="IPR003141">
    <property type="entry name" value="Pol/His_phosphatase_N"/>
</dbReference>
<dbReference type="InterPro" id="IPR052018">
    <property type="entry name" value="PHP_domain"/>
</dbReference>
<comment type="caution">
    <text evidence="2">The sequence shown here is derived from an EMBL/GenBank/DDBJ whole genome shotgun (WGS) entry which is preliminary data.</text>
</comment>
<dbReference type="Gene3D" id="1.10.150.650">
    <property type="match status" value="1"/>
</dbReference>
<dbReference type="SUPFAM" id="SSF89550">
    <property type="entry name" value="PHP domain-like"/>
    <property type="match status" value="1"/>
</dbReference>
<dbReference type="EMBL" id="JBHRTI010000003">
    <property type="protein sequence ID" value="MFC3146568.1"/>
    <property type="molecule type" value="Genomic_DNA"/>
</dbReference>
<dbReference type="PANTHER" id="PTHR42924">
    <property type="entry name" value="EXONUCLEASE"/>
    <property type="match status" value="1"/>
</dbReference>
<dbReference type="PANTHER" id="PTHR42924:SF3">
    <property type="entry name" value="POLYMERASE_HISTIDINOL PHOSPHATASE N-TERMINAL DOMAIN-CONTAINING PROTEIN"/>
    <property type="match status" value="1"/>
</dbReference>
<dbReference type="InterPro" id="IPR016195">
    <property type="entry name" value="Pol/histidinol_Pase-like"/>
</dbReference>
<accession>A0ABV7GY24</accession>
<protein>
    <submittedName>
        <fullName evidence="2">PHP domain-containing protein</fullName>
    </submittedName>
</protein>
<evidence type="ECO:0000313" key="3">
    <source>
        <dbReference type="Proteomes" id="UP001595556"/>
    </source>
</evidence>
<dbReference type="Gene3D" id="3.20.20.140">
    <property type="entry name" value="Metal-dependent hydrolases"/>
    <property type="match status" value="1"/>
</dbReference>
<dbReference type="Pfam" id="PF02811">
    <property type="entry name" value="PHP"/>
    <property type="match status" value="1"/>
</dbReference>
<evidence type="ECO:0000259" key="1">
    <source>
        <dbReference type="SMART" id="SM00481"/>
    </source>
</evidence>
<dbReference type="SMART" id="SM00481">
    <property type="entry name" value="POLIIIAc"/>
    <property type="match status" value="1"/>
</dbReference>
<sequence>MSLADPWRINADLHCHSHVSDGVLAPEVVAQRAVDAGVQMLALTDHDELAGLSAARAVAQAAGVRFVPGVEISVTFAGKTVHIVGLHVDEHNTALREGLAGIRAGRDGRARLMAQGLAGAALKALDGLDADAIMAGASKYAENPQLISRTHFARFLIERGAADDPGGVFMRYLTEGKPGYVEHRWATLTEALGWIRGAGGQAVIAHPGRYRMSDTERWALFSQFKELGGVGVEVITASHTKDQYRSYALIAREYGLLASRGSDFHSPDESRVNLGELPLLPDSVVPIWHDW</sequence>
<gene>
    <name evidence="2" type="ORF">ACFOEN_02800</name>
</gene>
<organism evidence="2 3">
    <name type="scientific">Piscinibacterium candidicorallinum</name>
    <dbReference type="NCBI Taxonomy" id="1793872"/>
    <lineage>
        <taxon>Bacteria</taxon>
        <taxon>Pseudomonadati</taxon>
        <taxon>Pseudomonadota</taxon>
        <taxon>Betaproteobacteria</taxon>
        <taxon>Burkholderiales</taxon>
        <taxon>Piscinibacterium</taxon>
    </lineage>
</organism>
<feature type="domain" description="Polymerase/histidinol phosphatase N-terminal" evidence="1">
    <location>
        <begin position="11"/>
        <end position="76"/>
    </location>
</feature>
<dbReference type="CDD" id="cd07438">
    <property type="entry name" value="PHP_HisPPase_AMP"/>
    <property type="match status" value="1"/>
</dbReference>
<proteinExistence type="predicted"/>
<dbReference type="RefSeq" id="WP_377300886.1">
    <property type="nucleotide sequence ID" value="NZ_CP180191.1"/>
</dbReference>
<keyword evidence="3" id="KW-1185">Reference proteome</keyword>
<dbReference type="Proteomes" id="UP001595556">
    <property type="component" value="Unassembled WGS sequence"/>
</dbReference>
<reference evidence="3" key="1">
    <citation type="journal article" date="2019" name="Int. J. Syst. Evol. Microbiol.">
        <title>The Global Catalogue of Microorganisms (GCM) 10K type strain sequencing project: providing services to taxonomists for standard genome sequencing and annotation.</title>
        <authorList>
            <consortium name="The Broad Institute Genomics Platform"/>
            <consortium name="The Broad Institute Genome Sequencing Center for Infectious Disease"/>
            <person name="Wu L."/>
            <person name="Ma J."/>
        </authorList>
    </citation>
    <scope>NUCLEOTIDE SEQUENCE [LARGE SCALE GENOMIC DNA]</scope>
    <source>
        <strain evidence="3">KCTC 52168</strain>
    </source>
</reference>